<gene>
    <name evidence="1" type="ORF">ACFPK2_08755</name>
</gene>
<accession>A0ABW0F3J1</accession>
<keyword evidence="2" id="KW-1185">Reference proteome</keyword>
<dbReference type="RefSeq" id="WP_260348847.1">
    <property type="nucleotide sequence ID" value="NZ_JAOAOS010000006.1"/>
</dbReference>
<proteinExistence type="predicted"/>
<reference evidence="2" key="1">
    <citation type="journal article" date="2019" name="Int. J. Syst. Evol. Microbiol.">
        <title>The Global Catalogue of Microorganisms (GCM) 10K type strain sequencing project: providing services to taxonomists for standard genome sequencing and annotation.</title>
        <authorList>
            <consortium name="The Broad Institute Genomics Platform"/>
            <consortium name="The Broad Institute Genome Sequencing Center for Infectious Disease"/>
            <person name="Wu L."/>
            <person name="Ma J."/>
        </authorList>
    </citation>
    <scope>NUCLEOTIDE SEQUENCE [LARGE SCALE GENOMIC DNA]</scope>
    <source>
        <strain evidence="2">CGMCC 1.15643</strain>
    </source>
</reference>
<evidence type="ECO:0008006" key="3">
    <source>
        <dbReference type="Google" id="ProtNLM"/>
    </source>
</evidence>
<protein>
    <recommendedName>
        <fullName evidence="3">TetR family transcriptional regulator</fullName>
    </recommendedName>
</protein>
<sequence>MRHPDTQLIHHRAAAPDIVKPITDNGGKTPEVMAILDSVVLGTISILAILDGHARVESDVETMARSWADAVMNRACRTDLIEGPLAGST</sequence>
<evidence type="ECO:0000313" key="1">
    <source>
        <dbReference type="EMBL" id="MFC5293080.1"/>
    </source>
</evidence>
<evidence type="ECO:0000313" key="2">
    <source>
        <dbReference type="Proteomes" id="UP001595976"/>
    </source>
</evidence>
<name>A0ABW0F3J1_9HYPH</name>
<organism evidence="1 2">
    <name type="scientific">Bosea minatitlanensis</name>
    <dbReference type="NCBI Taxonomy" id="128782"/>
    <lineage>
        <taxon>Bacteria</taxon>
        <taxon>Pseudomonadati</taxon>
        <taxon>Pseudomonadota</taxon>
        <taxon>Alphaproteobacteria</taxon>
        <taxon>Hyphomicrobiales</taxon>
        <taxon>Boseaceae</taxon>
        <taxon>Bosea</taxon>
    </lineage>
</organism>
<dbReference type="EMBL" id="JBHSLI010000003">
    <property type="protein sequence ID" value="MFC5293080.1"/>
    <property type="molecule type" value="Genomic_DNA"/>
</dbReference>
<dbReference type="Proteomes" id="UP001595976">
    <property type="component" value="Unassembled WGS sequence"/>
</dbReference>
<comment type="caution">
    <text evidence="1">The sequence shown here is derived from an EMBL/GenBank/DDBJ whole genome shotgun (WGS) entry which is preliminary data.</text>
</comment>